<feature type="transmembrane region" description="Helical" evidence="1">
    <location>
        <begin position="73"/>
        <end position="98"/>
    </location>
</feature>
<gene>
    <name evidence="2" type="ORF">Aory04_000138800</name>
</gene>
<reference evidence="2" key="1">
    <citation type="submission" date="2023-04" db="EMBL/GenBank/DDBJ databases">
        <title>Aspergillus oryzae NBRC 4228.</title>
        <authorList>
            <person name="Ichikawa N."/>
            <person name="Sato H."/>
            <person name="Tonouchi N."/>
        </authorList>
    </citation>
    <scope>NUCLEOTIDE SEQUENCE</scope>
    <source>
        <strain evidence="2">NBRC 4228</strain>
    </source>
</reference>
<dbReference type="Proteomes" id="UP001165205">
    <property type="component" value="Unassembled WGS sequence"/>
</dbReference>
<keyword evidence="1" id="KW-0812">Transmembrane</keyword>
<evidence type="ECO:0000313" key="2">
    <source>
        <dbReference type="EMBL" id="GMG24070.1"/>
    </source>
</evidence>
<evidence type="ECO:0000256" key="1">
    <source>
        <dbReference type="SAM" id="Phobius"/>
    </source>
</evidence>
<evidence type="ECO:0000313" key="3">
    <source>
        <dbReference type="Proteomes" id="UP001165205"/>
    </source>
</evidence>
<organism evidence="2 3">
    <name type="scientific">Aspergillus oryzae</name>
    <name type="common">Yellow koji mold</name>
    <dbReference type="NCBI Taxonomy" id="5062"/>
    <lineage>
        <taxon>Eukaryota</taxon>
        <taxon>Fungi</taxon>
        <taxon>Dikarya</taxon>
        <taxon>Ascomycota</taxon>
        <taxon>Pezizomycotina</taxon>
        <taxon>Eurotiomycetes</taxon>
        <taxon>Eurotiomycetidae</taxon>
        <taxon>Eurotiales</taxon>
        <taxon>Aspergillaceae</taxon>
        <taxon>Aspergillus</taxon>
        <taxon>Aspergillus subgen. Circumdati</taxon>
    </lineage>
</organism>
<protein>
    <submittedName>
        <fullName evidence="2">Unnamed protein product</fullName>
    </submittedName>
</protein>
<accession>A0AAN4YC39</accession>
<dbReference type="EMBL" id="BSYA01000008">
    <property type="protein sequence ID" value="GMG24070.1"/>
    <property type="molecule type" value="Genomic_DNA"/>
</dbReference>
<comment type="caution">
    <text evidence="2">The sequence shown here is derived from an EMBL/GenBank/DDBJ whole genome shotgun (WGS) entry which is preliminary data.</text>
</comment>
<dbReference type="AlphaFoldDB" id="A0AAN4YC39"/>
<sequence length="102" mass="11340">MPHQDLDEKPPLHVQDAEIDEEVEALEGYVVDPSQYPDNAARLKTSPDGRFVLIPQPLDTPNDPLNWPSQKKWFLVAIVAYIALLADYTGGTAIITVIPQSM</sequence>
<keyword evidence="1" id="KW-0472">Membrane</keyword>
<keyword evidence="1" id="KW-1133">Transmembrane helix</keyword>
<name>A0AAN4YC39_ASPOZ</name>
<proteinExistence type="predicted"/>